<sequence>MSSIRRVLPFSASTTPVQALTYLLGISLFSISFLVFLNSSISFVVTDLIGQKHAVGDVVGTLGFADELVALLACPAWGLVSDRLGVRWVAVLGYAILACALGLLVQARNVYPQLLLARILFAVGGSATATMVTAILPTLTNDSEHEPAAAPETTTATTTTILSRSTTSRSPASGPRPVSSGGKPSVLAGYVGLFTGCGALLALSLFLPLPARFSEIDGVTPGQAVEYSFYVVGAAALVVAVLVAWGLRDIKSERGKGWRLLLGLKPKRSADASANDDDDDDDCDARDASAASKKVIPYLHLVKASVRLGFTDSRIALGYLGGFVARASTVAISLFIPLFVNTFFIRNGFCQGAPNDPSPDLKRECREAYVLSSVLTGVAQLMGLLCAPLFGHSASRLAPGRVNWPVVVAAVFGILGYLALPRLPSPEISNVDARGGSPLILLAVSLVGISQIGSIVCSLGSLGRGILAVDAGPAPSPAPPAAARRGLARSPGAAAPVESQPLISSRAHKDTSRVCLKGSISGVYSLCGGAAILILTKVGGLLFDKWSNGVPFYMMALFNAVLLVATLVVDSSHAWAA</sequence>
<name>A0A0M8MV92_ESCWE</name>
<dbReference type="Gene3D" id="1.20.1250.20">
    <property type="entry name" value="MFS general substrate transporter like domains"/>
    <property type="match status" value="1"/>
</dbReference>
<reference evidence="4 5" key="1">
    <citation type="submission" date="2015-07" db="EMBL/GenBank/DDBJ databases">
        <title>The genome of the fungus Escovopsis weberi, a specialized disease agent of ant agriculture.</title>
        <authorList>
            <person name="de Man T.J."/>
            <person name="Stajich J.E."/>
            <person name="Kubicek C.P."/>
            <person name="Chenthamara K."/>
            <person name="Atanasova L."/>
            <person name="Druzhinina I.S."/>
            <person name="Birnbaum S."/>
            <person name="Barribeau S.M."/>
            <person name="Teiling C."/>
            <person name="Suen G."/>
            <person name="Currie C."/>
            <person name="Gerardo N.M."/>
        </authorList>
    </citation>
    <scope>NUCLEOTIDE SEQUENCE [LARGE SCALE GENOMIC DNA]</scope>
</reference>
<feature type="transmembrane region" description="Helical" evidence="3">
    <location>
        <begin position="186"/>
        <end position="207"/>
    </location>
</feature>
<dbReference type="Pfam" id="PF07690">
    <property type="entry name" value="MFS_1"/>
    <property type="match status" value="1"/>
</dbReference>
<feature type="transmembrane region" description="Helical" evidence="3">
    <location>
        <begin position="58"/>
        <end position="80"/>
    </location>
</feature>
<dbReference type="OrthoDB" id="18110at2759"/>
<dbReference type="SUPFAM" id="SSF103473">
    <property type="entry name" value="MFS general substrate transporter"/>
    <property type="match status" value="2"/>
</dbReference>
<feature type="transmembrane region" description="Helical" evidence="3">
    <location>
        <begin position="402"/>
        <end position="420"/>
    </location>
</feature>
<feature type="compositionally biased region" description="Polar residues" evidence="2">
    <location>
        <begin position="161"/>
        <end position="171"/>
    </location>
</feature>
<feature type="transmembrane region" description="Helical" evidence="3">
    <location>
        <begin position="440"/>
        <end position="462"/>
    </location>
</feature>
<feature type="transmembrane region" description="Helical" evidence="3">
    <location>
        <begin position="368"/>
        <end position="390"/>
    </location>
</feature>
<dbReference type="PANTHER" id="PTHR23524:SF1">
    <property type="entry name" value="MRH DOMAIN-CONTAINING PROTEIN-RELATED"/>
    <property type="match status" value="1"/>
</dbReference>
<organism evidence="4 5">
    <name type="scientific">Escovopsis weberi</name>
    <dbReference type="NCBI Taxonomy" id="150374"/>
    <lineage>
        <taxon>Eukaryota</taxon>
        <taxon>Fungi</taxon>
        <taxon>Dikarya</taxon>
        <taxon>Ascomycota</taxon>
        <taxon>Pezizomycotina</taxon>
        <taxon>Sordariomycetes</taxon>
        <taxon>Hypocreomycetidae</taxon>
        <taxon>Hypocreales</taxon>
        <taxon>Hypocreaceae</taxon>
        <taxon>Escovopsis</taxon>
    </lineage>
</organism>
<feature type="transmembrane region" description="Helical" evidence="3">
    <location>
        <begin position="227"/>
        <end position="247"/>
    </location>
</feature>
<evidence type="ECO:0008006" key="6">
    <source>
        <dbReference type="Google" id="ProtNLM"/>
    </source>
</evidence>
<dbReference type="AlphaFoldDB" id="A0A0M8MV92"/>
<feature type="compositionally biased region" description="Low complexity" evidence="2">
    <location>
        <begin position="148"/>
        <end position="160"/>
    </location>
</feature>
<comment type="subcellular location">
    <subcellularLocation>
        <location evidence="1">Membrane</location>
        <topology evidence="1">Multi-pass membrane protein</topology>
    </subcellularLocation>
</comment>
<evidence type="ECO:0000256" key="1">
    <source>
        <dbReference type="ARBA" id="ARBA00004141"/>
    </source>
</evidence>
<dbReference type="InterPro" id="IPR036259">
    <property type="entry name" value="MFS_trans_sf"/>
</dbReference>
<keyword evidence="5" id="KW-1185">Reference proteome</keyword>
<keyword evidence="3" id="KW-0812">Transmembrane</keyword>
<gene>
    <name evidence="4" type="ORF">ESCO_000143</name>
</gene>
<comment type="caution">
    <text evidence="4">The sequence shown here is derived from an EMBL/GenBank/DDBJ whole genome shotgun (WGS) entry which is preliminary data.</text>
</comment>
<protein>
    <recommendedName>
        <fullName evidence="6">MFS-type transporter</fullName>
    </recommendedName>
</protein>
<dbReference type="EMBL" id="LGSR01000020">
    <property type="protein sequence ID" value="KOS19268.1"/>
    <property type="molecule type" value="Genomic_DNA"/>
</dbReference>
<accession>A0A0M8MV92</accession>
<evidence type="ECO:0000256" key="3">
    <source>
        <dbReference type="SAM" id="Phobius"/>
    </source>
</evidence>
<dbReference type="GO" id="GO:0022857">
    <property type="term" value="F:transmembrane transporter activity"/>
    <property type="evidence" value="ECO:0007669"/>
    <property type="project" value="InterPro"/>
</dbReference>
<evidence type="ECO:0000256" key="2">
    <source>
        <dbReference type="SAM" id="MobiDB-lite"/>
    </source>
</evidence>
<dbReference type="GO" id="GO:0016020">
    <property type="term" value="C:membrane"/>
    <property type="evidence" value="ECO:0007669"/>
    <property type="project" value="UniProtKB-SubCell"/>
</dbReference>
<dbReference type="InterPro" id="IPR011701">
    <property type="entry name" value="MFS"/>
</dbReference>
<evidence type="ECO:0000313" key="5">
    <source>
        <dbReference type="Proteomes" id="UP000053831"/>
    </source>
</evidence>
<feature type="transmembrane region" description="Helical" evidence="3">
    <location>
        <begin position="86"/>
        <end position="105"/>
    </location>
</feature>
<feature type="transmembrane region" description="Helical" evidence="3">
    <location>
        <begin position="549"/>
        <end position="569"/>
    </location>
</feature>
<evidence type="ECO:0000313" key="4">
    <source>
        <dbReference type="EMBL" id="KOS19268.1"/>
    </source>
</evidence>
<feature type="region of interest" description="Disordered" evidence="2">
    <location>
        <begin position="143"/>
        <end position="181"/>
    </location>
</feature>
<feature type="transmembrane region" description="Helical" evidence="3">
    <location>
        <begin position="523"/>
        <end position="543"/>
    </location>
</feature>
<feature type="transmembrane region" description="Helical" evidence="3">
    <location>
        <begin position="20"/>
        <end position="46"/>
    </location>
</feature>
<dbReference type="PANTHER" id="PTHR23524">
    <property type="entry name" value="TRANSPORTER, PUTATIVE (AFU_ORTHOLOGUE AFUA_8G04850)-RELATED"/>
    <property type="match status" value="1"/>
</dbReference>
<proteinExistence type="predicted"/>
<dbReference type="Proteomes" id="UP000053831">
    <property type="component" value="Unassembled WGS sequence"/>
</dbReference>
<feature type="transmembrane region" description="Helical" evidence="3">
    <location>
        <begin position="317"/>
        <end position="339"/>
    </location>
</feature>
<keyword evidence="3" id="KW-1133">Transmembrane helix</keyword>
<dbReference type="STRING" id="150374.A0A0M8MV92"/>
<keyword evidence="3" id="KW-0472">Membrane</keyword>